<dbReference type="AlphaFoldDB" id="A0A7W7CL57"/>
<reference evidence="1 2" key="1">
    <citation type="submission" date="2020-08" db="EMBL/GenBank/DDBJ databases">
        <title>Sequencing the genomes of 1000 actinobacteria strains.</title>
        <authorList>
            <person name="Klenk H.-P."/>
        </authorList>
    </citation>
    <scope>NUCLEOTIDE SEQUENCE [LARGE SCALE GENOMIC DNA]</scope>
    <source>
        <strain evidence="1 2">DSM 45518</strain>
    </source>
</reference>
<organism evidence="1 2">
    <name type="scientific">Paractinoplanes abujensis</name>
    <dbReference type="NCBI Taxonomy" id="882441"/>
    <lineage>
        <taxon>Bacteria</taxon>
        <taxon>Bacillati</taxon>
        <taxon>Actinomycetota</taxon>
        <taxon>Actinomycetes</taxon>
        <taxon>Micromonosporales</taxon>
        <taxon>Micromonosporaceae</taxon>
        <taxon>Paractinoplanes</taxon>
    </lineage>
</organism>
<dbReference type="EMBL" id="JACHMF010000001">
    <property type="protein sequence ID" value="MBB4690497.1"/>
    <property type="molecule type" value="Genomic_DNA"/>
</dbReference>
<dbReference type="Proteomes" id="UP000542742">
    <property type="component" value="Unassembled WGS sequence"/>
</dbReference>
<proteinExistence type="predicted"/>
<keyword evidence="2" id="KW-1185">Reference proteome</keyword>
<sequence length="66" mass="7417">MWLNCPSVRDLEPLAGLPQLRRLWFGAASTAMDLTPLAGLPLTIEITDRKTRSRWRGKLGARTKVL</sequence>
<gene>
    <name evidence="1" type="ORF">BKA14_000645</name>
</gene>
<protein>
    <submittedName>
        <fullName evidence="1">Uncharacterized protein</fullName>
    </submittedName>
</protein>
<evidence type="ECO:0000313" key="1">
    <source>
        <dbReference type="EMBL" id="MBB4690497.1"/>
    </source>
</evidence>
<comment type="caution">
    <text evidence="1">The sequence shown here is derived from an EMBL/GenBank/DDBJ whole genome shotgun (WGS) entry which is preliminary data.</text>
</comment>
<accession>A0A7W7CL57</accession>
<name>A0A7W7CL57_9ACTN</name>
<evidence type="ECO:0000313" key="2">
    <source>
        <dbReference type="Proteomes" id="UP000542742"/>
    </source>
</evidence>